<dbReference type="Proteomes" id="UP000626210">
    <property type="component" value="Unassembled WGS sequence"/>
</dbReference>
<evidence type="ECO:0000313" key="2">
    <source>
        <dbReference type="EMBL" id="GHC97807.1"/>
    </source>
</evidence>
<evidence type="ECO:0000313" key="3">
    <source>
        <dbReference type="Proteomes" id="UP000626210"/>
    </source>
</evidence>
<evidence type="ECO:0000256" key="1">
    <source>
        <dbReference type="SAM" id="Phobius"/>
    </source>
</evidence>
<dbReference type="EMBL" id="BMYK01000024">
    <property type="protein sequence ID" value="GHC97807.1"/>
    <property type="molecule type" value="Genomic_DNA"/>
</dbReference>
<feature type="transmembrane region" description="Helical" evidence="1">
    <location>
        <begin position="88"/>
        <end position="105"/>
    </location>
</feature>
<accession>A0ABQ3G8U1</accession>
<keyword evidence="1" id="KW-0812">Transmembrane</keyword>
<organism evidence="2 3">
    <name type="scientific">Pseudorhodoferax aquiterrae</name>
    <dbReference type="NCBI Taxonomy" id="747304"/>
    <lineage>
        <taxon>Bacteria</taxon>
        <taxon>Pseudomonadati</taxon>
        <taxon>Pseudomonadota</taxon>
        <taxon>Betaproteobacteria</taxon>
        <taxon>Burkholderiales</taxon>
        <taxon>Comamonadaceae</taxon>
    </lineage>
</organism>
<dbReference type="RefSeq" id="WP_189689878.1">
    <property type="nucleotide sequence ID" value="NZ_BMYK01000024.1"/>
</dbReference>
<name>A0ABQ3G8U1_9BURK</name>
<feature type="transmembrane region" description="Helical" evidence="1">
    <location>
        <begin position="6"/>
        <end position="26"/>
    </location>
</feature>
<keyword evidence="1" id="KW-1133">Transmembrane helix</keyword>
<protein>
    <submittedName>
        <fullName evidence="2">Uncharacterized protein</fullName>
    </submittedName>
</protein>
<reference evidence="3" key="1">
    <citation type="journal article" date="2019" name="Int. J. Syst. Evol. Microbiol.">
        <title>The Global Catalogue of Microorganisms (GCM) 10K type strain sequencing project: providing services to taxonomists for standard genome sequencing and annotation.</title>
        <authorList>
            <consortium name="The Broad Institute Genomics Platform"/>
            <consortium name="The Broad Institute Genome Sequencing Center for Infectious Disease"/>
            <person name="Wu L."/>
            <person name="Ma J."/>
        </authorList>
    </citation>
    <scope>NUCLEOTIDE SEQUENCE [LARGE SCALE GENOMIC DNA]</scope>
    <source>
        <strain evidence="3">KCTC 23314</strain>
    </source>
</reference>
<proteinExistence type="predicted"/>
<keyword evidence="3" id="KW-1185">Reference proteome</keyword>
<feature type="transmembrane region" description="Helical" evidence="1">
    <location>
        <begin position="46"/>
        <end position="68"/>
    </location>
</feature>
<comment type="caution">
    <text evidence="2">The sequence shown here is derived from an EMBL/GenBank/DDBJ whole genome shotgun (WGS) entry which is preliminary data.</text>
</comment>
<gene>
    <name evidence="2" type="ORF">GCM10007320_52980</name>
</gene>
<keyword evidence="1" id="KW-0472">Membrane</keyword>
<sequence length="114" mass="12674">MSAAALLFWCVAAAKVLLSAPIQIRAAQARTPERLREARSQRKDDWLAMVVMVLALLSDNYPLTGWAYLQIRDAMGQPSGQTPNLAGWVYLVGTVTLAWLVQRSLRRLGTPSHR</sequence>